<dbReference type="Proteomes" id="UP001386955">
    <property type="component" value="Unassembled WGS sequence"/>
</dbReference>
<organism evidence="1 2">
    <name type="scientific">Psophocarpus tetragonolobus</name>
    <name type="common">Winged bean</name>
    <name type="synonym">Dolichos tetragonolobus</name>
    <dbReference type="NCBI Taxonomy" id="3891"/>
    <lineage>
        <taxon>Eukaryota</taxon>
        <taxon>Viridiplantae</taxon>
        <taxon>Streptophyta</taxon>
        <taxon>Embryophyta</taxon>
        <taxon>Tracheophyta</taxon>
        <taxon>Spermatophyta</taxon>
        <taxon>Magnoliopsida</taxon>
        <taxon>eudicotyledons</taxon>
        <taxon>Gunneridae</taxon>
        <taxon>Pentapetalae</taxon>
        <taxon>rosids</taxon>
        <taxon>fabids</taxon>
        <taxon>Fabales</taxon>
        <taxon>Fabaceae</taxon>
        <taxon>Papilionoideae</taxon>
        <taxon>50 kb inversion clade</taxon>
        <taxon>NPAAA clade</taxon>
        <taxon>indigoferoid/millettioid clade</taxon>
        <taxon>Phaseoleae</taxon>
        <taxon>Psophocarpus</taxon>
    </lineage>
</organism>
<protein>
    <submittedName>
        <fullName evidence="1">Uncharacterized protein</fullName>
    </submittedName>
</protein>
<comment type="caution">
    <text evidence="1">The sequence shown here is derived from an EMBL/GenBank/DDBJ whole genome shotgun (WGS) entry which is preliminary data.</text>
</comment>
<dbReference type="EMBL" id="JAYMYS010000004">
    <property type="protein sequence ID" value="KAK7396704.1"/>
    <property type="molecule type" value="Genomic_DNA"/>
</dbReference>
<proteinExistence type="predicted"/>
<sequence>MFWLMLNVFRGFFSDQLYCYLDIMRFQDLVYDCEWSSCHTSRDFLGLDMFSRITFVYNVLCNDVSIM</sequence>
<reference evidence="1 2" key="1">
    <citation type="submission" date="2024-01" db="EMBL/GenBank/DDBJ databases">
        <title>The genomes of 5 underutilized Papilionoideae crops provide insights into root nodulation and disease resistanc.</title>
        <authorList>
            <person name="Jiang F."/>
        </authorList>
    </citation>
    <scope>NUCLEOTIDE SEQUENCE [LARGE SCALE GENOMIC DNA]</scope>
    <source>
        <strain evidence="1">DUOXIRENSHENG_FW03</strain>
        <tissue evidence="1">Leaves</tissue>
    </source>
</reference>
<gene>
    <name evidence="1" type="ORF">VNO78_17862</name>
</gene>
<dbReference type="AlphaFoldDB" id="A0AAN9XLG8"/>
<name>A0AAN9XLG8_PSOTE</name>
<evidence type="ECO:0000313" key="2">
    <source>
        <dbReference type="Proteomes" id="UP001386955"/>
    </source>
</evidence>
<keyword evidence="2" id="KW-1185">Reference proteome</keyword>
<evidence type="ECO:0000313" key="1">
    <source>
        <dbReference type="EMBL" id="KAK7396704.1"/>
    </source>
</evidence>
<accession>A0AAN9XLG8</accession>